<feature type="non-terminal residue" evidence="9">
    <location>
        <position position="370"/>
    </location>
</feature>
<dbReference type="PANTHER" id="PTHR23355:SF9">
    <property type="entry name" value="DIS3-LIKE EXONUCLEASE 2"/>
    <property type="match status" value="1"/>
</dbReference>
<evidence type="ECO:0000256" key="5">
    <source>
        <dbReference type="ARBA" id="ARBA00022801"/>
    </source>
</evidence>
<dbReference type="SUPFAM" id="SSF50249">
    <property type="entry name" value="Nucleic acid-binding proteins"/>
    <property type="match status" value="2"/>
</dbReference>
<dbReference type="EMBL" id="AJWY01008718">
    <property type="protein sequence ID" value="EKC60434.1"/>
    <property type="molecule type" value="Genomic_DNA"/>
</dbReference>
<dbReference type="AlphaFoldDB" id="K1SYK3"/>
<comment type="caution">
    <text evidence="9">The sequence shown here is derived from an EMBL/GenBank/DDBJ whole genome shotgun (WGS) entry which is preliminary data.</text>
</comment>
<keyword evidence="7" id="KW-0694">RNA-binding</keyword>
<accession>K1SYK3</accession>
<dbReference type="Pfam" id="PF00773">
    <property type="entry name" value="RNB"/>
    <property type="match status" value="1"/>
</dbReference>
<dbReference type="NCBIfam" id="TIGR00358">
    <property type="entry name" value="3_prime_RNase"/>
    <property type="match status" value="1"/>
</dbReference>
<evidence type="ECO:0000256" key="1">
    <source>
        <dbReference type="ARBA" id="ARBA00001849"/>
    </source>
</evidence>
<sequence length="370" mass="40999">ADVSHYVTEGSPLDNDAFERGTSVYIADKVIPMLPKELSNGICSLNPGVDRLAFSCLMEISDKGTVKKYKFVKTVIRSRVQGVYSEVNSILDGTANAQIKRKYKDVIDCIPVMNELAQILIKKRKDRGAPDIKSSESKVICDENGICIDIKPRIQGVSEGIIEEFMLMANNSAAKVGMKKEIPFVYRVHENPPAEKIESLKTTLEALGINPLGINEKAEAKNFAKLLEETADDPKNIIINRIVLRTMAKAKYSEQPIGHFGLVMKEYAHFTSPIRRYADLSIHRILTDYVSRKGADKLKKKYGEFSVKAAAQATKTELSAVAAERSCEDFYAAEYMKKHIGEEFDGIISGVIGSGLFVELPNTVEGKIDV</sequence>
<name>K1SYK3_9ZZZZ</name>
<proteinExistence type="predicted"/>
<dbReference type="InterPro" id="IPR012340">
    <property type="entry name" value="NA-bd_OB-fold"/>
</dbReference>
<dbReference type="PROSITE" id="PS01175">
    <property type="entry name" value="RIBONUCLEASE_II"/>
    <property type="match status" value="1"/>
</dbReference>
<keyword evidence="5" id="KW-0378">Hydrolase</keyword>
<reference evidence="9" key="1">
    <citation type="journal article" date="2013" name="Environ. Microbiol.">
        <title>Microbiota from the distal guts of lean and obese adolescents exhibit partial functional redundancy besides clear differences in community structure.</title>
        <authorList>
            <person name="Ferrer M."/>
            <person name="Ruiz A."/>
            <person name="Lanza F."/>
            <person name="Haange S.B."/>
            <person name="Oberbach A."/>
            <person name="Till H."/>
            <person name="Bargiela R."/>
            <person name="Campoy C."/>
            <person name="Segura M.T."/>
            <person name="Richter M."/>
            <person name="von Bergen M."/>
            <person name="Seifert J."/>
            <person name="Suarez A."/>
        </authorList>
    </citation>
    <scope>NUCLEOTIDE SEQUENCE</scope>
</reference>
<dbReference type="GO" id="GO:0003723">
    <property type="term" value="F:RNA binding"/>
    <property type="evidence" value="ECO:0007669"/>
    <property type="project" value="UniProtKB-KW"/>
</dbReference>
<keyword evidence="6" id="KW-0269">Exonuclease</keyword>
<feature type="non-terminal residue" evidence="9">
    <location>
        <position position="1"/>
    </location>
</feature>
<dbReference type="GO" id="GO:0008859">
    <property type="term" value="F:exoribonuclease II activity"/>
    <property type="evidence" value="ECO:0007669"/>
    <property type="project" value="UniProtKB-EC"/>
</dbReference>
<evidence type="ECO:0000256" key="7">
    <source>
        <dbReference type="ARBA" id="ARBA00022884"/>
    </source>
</evidence>
<evidence type="ECO:0000256" key="3">
    <source>
        <dbReference type="ARBA" id="ARBA00022490"/>
    </source>
</evidence>
<evidence type="ECO:0000256" key="2">
    <source>
        <dbReference type="ARBA" id="ARBA00012163"/>
    </source>
</evidence>
<evidence type="ECO:0000256" key="4">
    <source>
        <dbReference type="ARBA" id="ARBA00022722"/>
    </source>
</evidence>
<dbReference type="GO" id="GO:0005829">
    <property type="term" value="C:cytosol"/>
    <property type="evidence" value="ECO:0007669"/>
    <property type="project" value="TreeGrafter"/>
</dbReference>
<keyword evidence="3" id="KW-0963">Cytoplasm</keyword>
<feature type="domain" description="S1 motif" evidence="8">
    <location>
        <begin position="341"/>
        <end position="370"/>
    </location>
</feature>
<dbReference type="InterPro" id="IPR004476">
    <property type="entry name" value="RNase_II/RNase_R"/>
</dbReference>
<gene>
    <name evidence="9" type="ORF">LEA_12866</name>
</gene>
<dbReference type="InterPro" id="IPR050180">
    <property type="entry name" value="RNR_Ribonuclease"/>
</dbReference>
<dbReference type="InterPro" id="IPR022966">
    <property type="entry name" value="RNase_II/R_CS"/>
</dbReference>
<dbReference type="PANTHER" id="PTHR23355">
    <property type="entry name" value="RIBONUCLEASE"/>
    <property type="match status" value="1"/>
</dbReference>
<evidence type="ECO:0000256" key="6">
    <source>
        <dbReference type="ARBA" id="ARBA00022839"/>
    </source>
</evidence>
<protein>
    <recommendedName>
        <fullName evidence="2">exoribonuclease II</fullName>
        <ecNumber evidence="2">3.1.13.1</ecNumber>
    </recommendedName>
</protein>
<dbReference type="InterPro" id="IPR001900">
    <property type="entry name" value="RNase_II/R"/>
</dbReference>
<dbReference type="InterPro" id="IPR003029">
    <property type="entry name" value="S1_domain"/>
</dbReference>
<comment type="catalytic activity">
    <reaction evidence="1">
        <text>Exonucleolytic cleavage in the 3'- to 5'-direction to yield nucleoside 5'-phosphates.</text>
        <dbReference type="EC" id="3.1.13.1"/>
    </reaction>
</comment>
<keyword evidence="4" id="KW-0540">Nuclease</keyword>
<dbReference type="SMART" id="SM00955">
    <property type="entry name" value="RNB"/>
    <property type="match status" value="1"/>
</dbReference>
<evidence type="ECO:0000313" key="9">
    <source>
        <dbReference type="EMBL" id="EKC60434.1"/>
    </source>
</evidence>
<organism evidence="9">
    <name type="scientific">human gut metagenome</name>
    <dbReference type="NCBI Taxonomy" id="408170"/>
    <lineage>
        <taxon>unclassified sequences</taxon>
        <taxon>metagenomes</taxon>
        <taxon>organismal metagenomes</taxon>
    </lineage>
</organism>
<evidence type="ECO:0000259" key="8">
    <source>
        <dbReference type="PROSITE" id="PS50126"/>
    </source>
</evidence>
<dbReference type="PROSITE" id="PS50126">
    <property type="entry name" value="S1"/>
    <property type="match status" value="1"/>
</dbReference>
<dbReference type="EC" id="3.1.13.1" evidence="2"/>
<dbReference type="GO" id="GO:0006402">
    <property type="term" value="P:mRNA catabolic process"/>
    <property type="evidence" value="ECO:0007669"/>
    <property type="project" value="TreeGrafter"/>
</dbReference>